<dbReference type="OrthoDB" id="4678058at2759"/>
<evidence type="ECO:0000313" key="2">
    <source>
        <dbReference type="EMBL" id="KAA8652936.1"/>
    </source>
</evidence>
<sequence>MDFAPLANQNRTHPPNWDPPPGWGNDAETLDPEFYWSESGDGTRVTRALGLDSPSAVMCQTSDFLYLFESKGVYYVWNRVEGDVWKITSPQAIDAIVASIKSNGVKSLQMQLVT</sequence>
<organism evidence="2 3">
    <name type="scientific">Aspergillus tanneri</name>
    <dbReference type="NCBI Taxonomy" id="1220188"/>
    <lineage>
        <taxon>Eukaryota</taxon>
        <taxon>Fungi</taxon>
        <taxon>Dikarya</taxon>
        <taxon>Ascomycota</taxon>
        <taxon>Pezizomycotina</taxon>
        <taxon>Eurotiomycetes</taxon>
        <taxon>Eurotiomycetidae</taxon>
        <taxon>Eurotiales</taxon>
        <taxon>Aspergillaceae</taxon>
        <taxon>Aspergillus</taxon>
        <taxon>Aspergillus subgen. Circumdati</taxon>
    </lineage>
</organism>
<proteinExistence type="predicted"/>
<protein>
    <submittedName>
        <fullName evidence="2">Uncharacterized protein</fullName>
    </submittedName>
</protein>
<evidence type="ECO:0000313" key="3">
    <source>
        <dbReference type="Proteomes" id="UP000324241"/>
    </source>
</evidence>
<name>A0A5M9N3M0_9EURO</name>
<comment type="caution">
    <text evidence="2">The sequence shown here is derived from an EMBL/GenBank/DDBJ whole genome shotgun (WGS) entry which is preliminary data.</text>
</comment>
<dbReference type="RefSeq" id="XP_033432297.1">
    <property type="nucleotide sequence ID" value="XM_033566540.1"/>
</dbReference>
<dbReference type="Proteomes" id="UP000324241">
    <property type="component" value="Unassembled WGS sequence"/>
</dbReference>
<reference evidence="2 3" key="1">
    <citation type="submission" date="2019-08" db="EMBL/GenBank/DDBJ databases">
        <title>The genome sequence of a newly discovered highly antifungal drug resistant Aspergillus species, Aspergillus tanneri NIH 1004.</title>
        <authorList>
            <person name="Mounaud S."/>
            <person name="Singh I."/>
            <person name="Joardar V."/>
            <person name="Pakala S."/>
            <person name="Pakala S."/>
            <person name="Venepally P."/>
            <person name="Chung J.K."/>
            <person name="Losada L."/>
            <person name="Nierman W.C."/>
        </authorList>
    </citation>
    <scope>NUCLEOTIDE SEQUENCE [LARGE SCALE GENOMIC DNA]</scope>
    <source>
        <strain evidence="2 3">NIH1004</strain>
    </source>
</reference>
<dbReference type="AlphaFoldDB" id="A0A5M9N3M0"/>
<dbReference type="GeneID" id="54324547"/>
<accession>A0A5M9N3M0</accession>
<feature type="region of interest" description="Disordered" evidence="1">
    <location>
        <begin position="1"/>
        <end position="30"/>
    </location>
</feature>
<evidence type="ECO:0000256" key="1">
    <source>
        <dbReference type="SAM" id="MobiDB-lite"/>
    </source>
</evidence>
<dbReference type="VEuPathDB" id="FungiDB:EYZ11_010270"/>
<dbReference type="EMBL" id="QUQM01000002">
    <property type="protein sequence ID" value="KAA8652936.1"/>
    <property type="molecule type" value="Genomic_DNA"/>
</dbReference>
<gene>
    <name evidence="2" type="ORF">ATNIH1004_001845</name>
</gene>